<name>A0A0C4Y5J0_9BURK</name>
<reference evidence="2 3" key="1">
    <citation type="journal article" date="2015" name="Genome Announc.">
        <title>Complete Genome Sequence of Cupriavidus basilensis 4G11, Isolated from the Oak Ridge Field Research Center Site.</title>
        <authorList>
            <person name="Ray J."/>
            <person name="Waters R.J."/>
            <person name="Skerker J.M."/>
            <person name="Kuehl J.V."/>
            <person name="Price M.N."/>
            <person name="Huang J."/>
            <person name="Chakraborty R."/>
            <person name="Arkin A.P."/>
            <person name="Deutschbauer A."/>
        </authorList>
    </citation>
    <scope>NUCLEOTIDE SEQUENCE [LARGE SCALE GENOMIC DNA]</scope>
    <source>
        <strain evidence="2">4G11</strain>
    </source>
</reference>
<evidence type="ECO:0000259" key="1">
    <source>
        <dbReference type="SMART" id="SM00382"/>
    </source>
</evidence>
<evidence type="ECO:0000313" key="3">
    <source>
        <dbReference type="Proteomes" id="UP000031843"/>
    </source>
</evidence>
<dbReference type="SUPFAM" id="SSF52540">
    <property type="entry name" value="P-loop containing nucleoside triphosphate hydrolases"/>
    <property type="match status" value="1"/>
</dbReference>
<dbReference type="Gene3D" id="3.40.50.300">
    <property type="entry name" value="P-loop containing nucleotide triphosphate hydrolases"/>
    <property type="match status" value="1"/>
</dbReference>
<dbReference type="KEGG" id="cbw:RR42_m0004"/>
<evidence type="ECO:0000313" key="2">
    <source>
        <dbReference type="EMBL" id="AJG17419.1"/>
    </source>
</evidence>
<keyword evidence="3" id="KW-1185">Reference proteome</keyword>
<dbReference type="Pfam" id="PF26345">
    <property type="entry name" value="ScoMcrA_N"/>
    <property type="match status" value="1"/>
</dbReference>
<protein>
    <submittedName>
        <fullName evidence="2">5-methylcytosine-specific restriction related enzyme</fullName>
    </submittedName>
</protein>
<dbReference type="Pfam" id="PF12102">
    <property type="entry name" value="MrcB_N"/>
    <property type="match status" value="1"/>
</dbReference>
<dbReference type="InterPro" id="IPR021961">
    <property type="entry name" value="McrB_DNA-bd"/>
</dbReference>
<dbReference type="RefSeq" id="WP_043342598.1">
    <property type="nucleotide sequence ID" value="NZ_CP010536.1"/>
</dbReference>
<dbReference type="Proteomes" id="UP000031843">
    <property type="component" value="Chromosome main"/>
</dbReference>
<gene>
    <name evidence="2" type="ORF">RR42_m0004</name>
</gene>
<sequence length="914" mass="102788">MSRYCGDDDSKPILEAAAHWRDSALLGGGSVLTSDKLWTSPLLDVLDEYFVRRPDVGDGKFLQKLEQQLAPTDGAAKQLVAEMMWVMYLCPSSLTPAHKRKTVQTVWAWSSEEAPTNSRWLDDDALAGVGSAGPGFNQNQWRELVFLINFMRRFRELDTGEQLRLMEDGRKFDEWLKEVPDWEARQLRHMLLFLLFPDDFERIFGQNDRKTIVRHYSKLDRREVNRMDAEQLDRELQSIRKRLEGERGTTQLDYYVPPLKGEWRSETFAAATESVMAEHVRQAIAEIQQDGVPQDAESTGYDLVDDGNRYPPKLVLSLAVKHATGEPLDRANFSGGEESSAFRLLRRLGFEIRPKDEAESGIAELMQRFLEQAESGKALSAQGYLREYQGLKVRVSFGKGNFARIPWIAFLGDGQTVSEGVYPVLLLFRDKRQLLLCYGVSEEGSARLSWGDLDGAQTVREWFKDRYGHSPDRYGASFVRAAYDISQPLPIPELQQELDDLIDVYAGVLSGGSADMPTETTDPVEPDVLLPVRANLREAVLAFGEALQASGVKFGDQHDTLVSAFVSSIVTKPLVILTGLSGSGKTQIAIRFGEWLGDDRLHVAAVRPDWTGAETLFGYEDALKRELDGRPAWAVPAPLEFILKAVADQQHPYVLLLDEMNLAHVERYFADVLSGMESGKPCLPNLQRGTDGCWRVRIGEDARVPIPRNLWIVGTVNVDETTYMFSPKVLDRANTFEFRVQASDLSIEARKPTPCAPGDAELVRGLLTIARDDDWHLTHQSGSIDELTPRLKQLHELLSRYNLEFGHRVFYEAIRFASLAEEAGITGLDAVLDRIVMQKVLPRLHGSRRRLELPLLALAQYCRDLPTSITSDDKLQTAGVEEIPAQGAELPTSYAKILRMLRSLRANQFASFTE</sequence>
<dbReference type="InterPro" id="IPR003593">
    <property type="entry name" value="AAA+_ATPase"/>
</dbReference>
<dbReference type="InterPro" id="IPR058807">
    <property type="entry name" value="ScoMcrA_N"/>
</dbReference>
<dbReference type="Gene3D" id="3.30.920.90">
    <property type="match status" value="1"/>
</dbReference>
<dbReference type="EMBL" id="CP010536">
    <property type="protein sequence ID" value="AJG17419.1"/>
    <property type="molecule type" value="Genomic_DNA"/>
</dbReference>
<dbReference type="AlphaFoldDB" id="A0A0C4Y5J0"/>
<dbReference type="SMART" id="SM00382">
    <property type="entry name" value="AAA"/>
    <property type="match status" value="1"/>
</dbReference>
<dbReference type="STRING" id="68895.RR42_m0004"/>
<organism evidence="2 3">
    <name type="scientific">Cupriavidus basilensis</name>
    <dbReference type="NCBI Taxonomy" id="68895"/>
    <lineage>
        <taxon>Bacteria</taxon>
        <taxon>Pseudomonadati</taxon>
        <taxon>Pseudomonadota</taxon>
        <taxon>Betaproteobacteria</taxon>
        <taxon>Burkholderiales</taxon>
        <taxon>Burkholderiaceae</taxon>
        <taxon>Cupriavidus</taxon>
    </lineage>
</organism>
<feature type="domain" description="AAA+ ATPase" evidence="1">
    <location>
        <begin position="571"/>
        <end position="753"/>
    </location>
</feature>
<accession>A0A0C4Y5J0</accession>
<proteinExistence type="predicted"/>
<dbReference type="InterPro" id="IPR027417">
    <property type="entry name" value="P-loop_NTPase"/>
</dbReference>
<dbReference type="OrthoDB" id="9781481at2"/>